<sequence length="114" mass="12016">MQGQGDLRAPAAVLACQSEALLPWHSASSRPLIACSATGCAGSRGGRRGALYAGPPSGDGWTPCPVLRPSQHLLRQIAPQRDRPRHCGDRRHHRLVMQGQGDLCAPSPRHAGAG</sequence>
<reference evidence="2" key="1">
    <citation type="journal article" date="2015" name="PLoS Genet.">
        <title>Genome Sequence and Transcriptome Analyses of Chrysochromulina tobin: Metabolic Tools for Enhanced Algal Fitness in the Prominent Order Prymnesiales (Haptophyceae).</title>
        <authorList>
            <person name="Hovde B.T."/>
            <person name="Deodato C.R."/>
            <person name="Hunsperger H.M."/>
            <person name="Ryken S.A."/>
            <person name="Yost W."/>
            <person name="Jha R.K."/>
            <person name="Patterson J."/>
            <person name="Monnat R.J. Jr."/>
            <person name="Barlow S.B."/>
            <person name="Starkenburg S.R."/>
            <person name="Cattolico R.A."/>
        </authorList>
    </citation>
    <scope>NUCLEOTIDE SEQUENCE</scope>
    <source>
        <strain evidence="2">CCMP291</strain>
    </source>
</reference>
<name>A0A0M0K0X0_9EUKA</name>
<proteinExistence type="predicted"/>
<evidence type="ECO:0000313" key="2">
    <source>
        <dbReference type="Proteomes" id="UP000037460"/>
    </source>
</evidence>
<organism evidence="1 2">
    <name type="scientific">Chrysochromulina tobinii</name>
    <dbReference type="NCBI Taxonomy" id="1460289"/>
    <lineage>
        <taxon>Eukaryota</taxon>
        <taxon>Haptista</taxon>
        <taxon>Haptophyta</taxon>
        <taxon>Prymnesiophyceae</taxon>
        <taxon>Prymnesiales</taxon>
        <taxon>Chrysochromulinaceae</taxon>
        <taxon>Chrysochromulina</taxon>
    </lineage>
</organism>
<protein>
    <submittedName>
        <fullName evidence="1">Uncharacterized protein</fullName>
    </submittedName>
</protein>
<dbReference type="Proteomes" id="UP000037460">
    <property type="component" value="Unassembled WGS sequence"/>
</dbReference>
<gene>
    <name evidence="1" type="ORF">Ctob_008274</name>
</gene>
<keyword evidence="2" id="KW-1185">Reference proteome</keyword>
<accession>A0A0M0K0X0</accession>
<dbReference type="AlphaFoldDB" id="A0A0M0K0X0"/>
<dbReference type="EMBL" id="JWZX01001816">
    <property type="protein sequence ID" value="KOO32257.1"/>
    <property type="molecule type" value="Genomic_DNA"/>
</dbReference>
<comment type="caution">
    <text evidence="1">The sequence shown here is derived from an EMBL/GenBank/DDBJ whole genome shotgun (WGS) entry which is preliminary data.</text>
</comment>
<evidence type="ECO:0000313" key="1">
    <source>
        <dbReference type="EMBL" id="KOO32257.1"/>
    </source>
</evidence>